<dbReference type="InterPro" id="IPR005883">
    <property type="entry name" value="PilM"/>
</dbReference>
<dbReference type="PANTHER" id="PTHR32432">
    <property type="entry name" value="CELL DIVISION PROTEIN FTSA-RELATED"/>
    <property type="match status" value="1"/>
</dbReference>
<reference evidence="1" key="1">
    <citation type="submission" date="2021-11" db="EMBL/GenBank/DDBJ databases">
        <title>Vibrio ZSDE26 sp. nov. and Vibrio ZSDZ34 sp. nov., isolated from coastal seawater in Qingdao.</title>
        <authorList>
            <person name="Zhang P."/>
        </authorList>
    </citation>
    <scope>NUCLEOTIDE SEQUENCE</scope>
    <source>
        <strain evidence="1">ZSDZ34</strain>
    </source>
</reference>
<dbReference type="AlphaFoldDB" id="A0A9X1WG02"/>
<protein>
    <submittedName>
        <fullName evidence="1">Pilus assembly protein PilM</fullName>
    </submittedName>
</protein>
<dbReference type="InterPro" id="IPR050696">
    <property type="entry name" value="FtsA/MreB"/>
</dbReference>
<organism evidence="1 2">
    <name type="scientific">Vibrio gelatinilyticus</name>
    <dbReference type="NCBI Taxonomy" id="2893468"/>
    <lineage>
        <taxon>Bacteria</taxon>
        <taxon>Pseudomonadati</taxon>
        <taxon>Pseudomonadota</taxon>
        <taxon>Gammaproteobacteria</taxon>
        <taxon>Vibrionales</taxon>
        <taxon>Vibrionaceae</taxon>
        <taxon>Vibrio</taxon>
    </lineage>
</organism>
<dbReference type="EMBL" id="JAJNNZ010000023">
    <property type="protein sequence ID" value="MCJ2378785.1"/>
    <property type="molecule type" value="Genomic_DNA"/>
</dbReference>
<evidence type="ECO:0000313" key="2">
    <source>
        <dbReference type="Proteomes" id="UP001139488"/>
    </source>
</evidence>
<dbReference type="Gene3D" id="3.30.420.40">
    <property type="match status" value="1"/>
</dbReference>
<gene>
    <name evidence="1" type="primary">pilM</name>
    <name evidence="1" type="ORF">LNL84_18410</name>
</gene>
<comment type="caution">
    <text evidence="1">The sequence shown here is derived from an EMBL/GenBank/DDBJ whole genome shotgun (WGS) entry which is preliminary data.</text>
</comment>
<evidence type="ECO:0000313" key="1">
    <source>
        <dbReference type="EMBL" id="MCJ2378785.1"/>
    </source>
</evidence>
<sequence>MARKWITGIDIGHYSTKAVLLAFDKSDVKVTNHMELYHGDAIFADHTTLKYQDTVKKLQKLKKLTSIFRRNASIALPHDAAVSKILTIDSALTGRELEYAIYQKMESLIPFPLDSVALDYTADSGFNSHLQTFRVHIAKQEIVDDWCNVVHKLGFKSQVVATAAHALMAMHQQIIRHSPQYKNWLLLDIGYQQMTICSVMGFDVEGYKTWYLPCLKKESEPHYGVEYKSDTQLIGDAVCQKLLPQLQRYRSLSQGEKIEGILLSGGKALSEGIDSVLTKQCQLPCRLLSPNKLINCPARNNLPLSESYVTAIGIALLGAHWIQEVGDERC</sequence>
<proteinExistence type="predicted"/>
<name>A0A9X1WG02_9VIBR</name>
<dbReference type="Pfam" id="PF11104">
    <property type="entry name" value="PilM_2"/>
    <property type="match status" value="1"/>
</dbReference>
<keyword evidence="2" id="KW-1185">Reference proteome</keyword>
<dbReference type="RefSeq" id="WP_244359202.1">
    <property type="nucleotide sequence ID" value="NZ_JAJNNZ010000023.1"/>
</dbReference>
<dbReference type="Proteomes" id="UP001139488">
    <property type="component" value="Unassembled WGS sequence"/>
</dbReference>
<accession>A0A9X1WG02</accession>
<dbReference type="PANTHER" id="PTHR32432:SF3">
    <property type="entry name" value="ETHANOLAMINE UTILIZATION PROTEIN EUTJ"/>
    <property type="match status" value="1"/>
</dbReference>